<dbReference type="OrthoDB" id="9771451at2"/>
<feature type="transmembrane region" description="Helical" evidence="7">
    <location>
        <begin position="369"/>
        <end position="392"/>
    </location>
</feature>
<protein>
    <submittedName>
        <fullName evidence="9">MFS transporter, NNP family, nitrate/nitrite transporter</fullName>
    </submittedName>
</protein>
<organism evidence="9 10">
    <name type="scientific">Cognatiyoonia koreensis</name>
    <dbReference type="NCBI Taxonomy" id="364200"/>
    <lineage>
        <taxon>Bacteria</taxon>
        <taxon>Pseudomonadati</taxon>
        <taxon>Pseudomonadota</taxon>
        <taxon>Alphaproteobacteria</taxon>
        <taxon>Rhodobacterales</taxon>
        <taxon>Paracoccaceae</taxon>
        <taxon>Cognatiyoonia</taxon>
    </lineage>
</organism>
<evidence type="ECO:0000256" key="1">
    <source>
        <dbReference type="ARBA" id="ARBA00004141"/>
    </source>
</evidence>
<keyword evidence="10" id="KW-1185">Reference proteome</keyword>
<feature type="transmembrane region" description="Helical" evidence="7">
    <location>
        <begin position="185"/>
        <end position="206"/>
    </location>
</feature>
<evidence type="ECO:0000256" key="6">
    <source>
        <dbReference type="ARBA" id="ARBA00023136"/>
    </source>
</evidence>
<dbReference type="InterPro" id="IPR044772">
    <property type="entry name" value="NO3_transporter"/>
</dbReference>
<dbReference type="EMBL" id="FOIZ01000001">
    <property type="protein sequence ID" value="SEW31274.1"/>
    <property type="molecule type" value="Genomic_DNA"/>
</dbReference>
<dbReference type="GO" id="GO:0015112">
    <property type="term" value="F:nitrate transmembrane transporter activity"/>
    <property type="evidence" value="ECO:0007669"/>
    <property type="project" value="InterPro"/>
</dbReference>
<dbReference type="PROSITE" id="PS50850">
    <property type="entry name" value="MFS"/>
    <property type="match status" value="1"/>
</dbReference>
<evidence type="ECO:0000256" key="4">
    <source>
        <dbReference type="ARBA" id="ARBA00022989"/>
    </source>
</evidence>
<feature type="transmembrane region" description="Helical" evidence="7">
    <location>
        <begin position="274"/>
        <end position="293"/>
    </location>
</feature>
<sequence>MELQNKATALWSNFFNVKMVQIRTFHMTWFAFFSCFFAWFGIAPLMSVVRDELQLTPDQIGWAIIGSVSMTIFARLFIGWLCDRIGPRKSYTWLLLIGSLPVMGIGLSYNFETFLLFRVLIGGIGAAFVITQYHTSVMFAPNVVGQANATSAGWGNLGGGVTQFVMPLLFSVMVVGFGFSEAVGWRLSMVVVGVIIFLTGIAYYFLTQDAPDGNFDDLRAQGKMEEKRNVTGNYMHALKDPRVWVLFVIYGACFGIELTVNNVAALYFMDYFDLTLVTAGFVAASFGLMNLFARTLGGLFGDNFGSLWGLKGRAFWLFMCLFFEGCALMVFSQMHVLFLALPALIVFSLFTQMAEGATYSVVPFINKKALGAVAGVVGAGGNAGAVLAGFLFKNVIDWSQAFFILGIVVTCASFLAFFVRFSTRQEDEERANFAAANIETLRLRALKANAALEEGLQAISRKNGSQPAE</sequence>
<feature type="transmembrane region" description="Helical" evidence="7">
    <location>
        <begin position="90"/>
        <end position="109"/>
    </location>
</feature>
<feature type="transmembrane region" description="Helical" evidence="7">
    <location>
        <begin position="60"/>
        <end position="78"/>
    </location>
</feature>
<dbReference type="STRING" id="364200.SAMN04488515_2217"/>
<evidence type="ECO:0000256" key="2">
    <source>
        <dbReference type="ARBA" id="ARBA00008432"/>
    </source>
</evidence>
<name>A0A1I0QUI1_9RHOB</name>
<dbReference type="Proteomes" id="UP000199167">
    <property type="component" value="Unassembled WGS sequence"/>
</dbReference>
<dbReference type="InterPro" id="IPR020846">
    <property type="entry name" value="MFS_dom"/>
</dbReference>
<dbReference type="Pfam" id="PF07690">
    <property type="entry name" value="MFS_1"/>
    <property type="match status" value="1"/>
</dbReference>
<feature type="transmembrane region" description="Helical" evidence="7">
    <location>
        <begin position="337"/>
        <end position="357"/>
    </location>
</feature>
<feature type="domain" description="Major facilitator superfamily (MFS) profile" evidence="8">
    <location>
        <begin position="24"/>
        <end position="424"/>
    </location>
</feature>
<keyword evidence="6 7" id="KW-0472">Membrane</keyword>
<evidence type="ECO:0000256" key="5">
    <source>
        <dbReference type="ARBA" id="ARBA00023063"/>
    </source>
</evidence>
<dbReference type="GO" id="GO:0016020">
    <property type="term" value="C:membrane"/>
    <property type="evidence" value="ECO:0007669"/>
    <property type="project" value="UniProtKB-SubCell"/>
</dbReference>
<reference evidence="9 10" key="1">
    <citation type="submission" date="2016-10" db="EMBL/GenBank/DDBJ databases">
        <authorList>
            <person name="de Groot N.N."/>
        </authorList>
    </citation>
    <scope>NUCLEOTIDE SEQUENCE [LARGE SCALE GENOMIC DNA]</scope>
    <source>
        <strain evidence="9 10">DSM 17925</strain>
    </source>
</reference>
<dbReference type="RefSeq" id="WP_089993941.1">
    <property type="nucleotide sequence ID" value="NZ_FOIZ01000001.1"/>
</dbReference>
<feature type="transmembrane region" description="Helical" evidence="7">
    <location>
        <begin position="115"/>
        <end position="133"/>
    </location>
</feature>
<feature type="transmembrane region" description="Helical" evidence="7">
    <location>
        <begin position="154"/>
        <end position="179"/>
    </location>
</feature>
<feature type="transmembrane region" description="Helical" evidence="7">
    <location>
        <begin position="28"/>
        <end position="48"/>
    </location>
</feature>
<dbReference type="Gene3D" id="1.20.1250.20">
    <property type="entry name" value="MFS general substrate transporter like domains"/>
    <property type="match status" value="2"/>
</dbReference>
<keyword evidence="3 7" id="KW-0812">Transmembrane</keyword>
<evidence type="ECO:0000313" key="10">
    <source>
        <dbReference type="Proteomes" id="UP000199167"/>
    </source>
</evidence>
<evidence type="ECO:0000256" key="3">
    <source>
        <dbReference type="ARBA" id="ARBA00022692"/>
    </source>
</evidence>
<dbReference type="PROSITE" id="PS51257">
    <property type="entry name" value="PROKAR_LIPOPROTEIN"/>
    <property type="match status" value="1"/>
</dbReference>
<proteinExistence type="inferred from homology"/>
<comment type="similarity">
    <text evidence="2">Belongs to the major facilitator superfamily. Nitrate/nitrite porter (TC 2.A.1.8) family.</text>
</comment>
<dbReference type="InterPro" id="IPR011701">
    <property type="entry name" value="MFS"/>
</dbReference>
<dbReference type="InterPro" id="IPR036259">
    <property type="entry name" value="MFS_trans_sf"/>
</dbReference>
<feature type="transmembrane region" description="Helical" evidence="7">
    <location>
        <begin position="398"/>
        <end position="419"/>
    </location>
</feature>
<gene>
    <name evidence="9" type="ORF">SAMN04488515_2217</name>
</gene>
<feature type="transmembrane region" description="Helical" evidence="7">
    <location>
        <begin position="243"/>
        <end position="268"/>
    </location>
</feature>
<dbReference type="CDD" id="cd17341">
    <property type="entry name" value="MFS_NRT2_like"/>
    <property type="match status" value="1"/>
</dbReference>
<keyword evidence="4 7" id="KW-1133">Transmembrane helix</keyword>
<comment type="subcellular location">
    <subcellularLocation>
        <location evidence="1">Membrane</location>
        <topology evidence="1">Multi-pass membrane protein</topology>
    </subcellularLocation>
</comment>
<evidence type="ECO:0000313" key="9">
    <source>
        <dbReference type="EMBL" id="SEW31274.1"/>
    </source>
</evidence>
<evidence type="ECO:0000259" key="8">
    <source>
        <dbReference type="PROSITE" id="PS50850"/>
    </source>
</evidence>
<dbReference type="GO" id="GO:0042128">
    <property type="term" value="P:nitrate assimilation"/>
    <property type="evidence" value="ECO:0007669"/>
    <property type="project" value="UniProtKB-KW"/>
</dbReference>
<dbReference type="AlphaFoldDB" id="A0A1I0QUI1"/>
<dbReference type="PANTHER" id="PTHR23515">
    <property type="entry name" value="HIGH-AFFINITY NITRATE TRANSPORTER 2.3"/>
    <property type="match status" value="1"/>
</dbReference>
<evidence type="ECO:0000256" key="7">
    <source>
        <dbReference type="SAM" id="Phobius"/>
    </source>
</evidence>
<accession>A0A1I0QUI1</accession>
<feature type="transmembrane region" description="Helical" evidence="7">
    <location>
        <begin position="314"/>
        <end position="331"/>
    </location>
</feature>
<dbReference type="SUPFAM" id="SSF103473">
    <property type="entry name" value="MFS general substrate transporter"/>
    <property type="match status" value="1"/>
</dbReference>
<keyword evidence="5" id="KW-0534">Nitrate assimilation</keyword>